<gene>
    <name evidence="1" type="ORF">ACH5RR_002766</name>
</gene>
<protein>
    <submittedName>
        <fullName evidence="1">Uncharacterized protein</fullName>
    </submittedName>
</protein>
<dbReference type="EMBL" id="JBJUIK010000002">
    <property type="protein sequence ID" value="KAL3534305.1"/>
    <property type="molecule type" value="Genomic_DNA"/>
</dbReference>
<dbReference type="Proteomes" id="UP001630127">
    <property type="component" value="Unassembled WGS sequence"/>
</dbReference>
<evidence type="ECO:0000313" key="1">
    <source>
        <dbReference type="EMBL" id="KAL3534305.1"/>
    </source>
</evidence>
<evidence type="ECO:0000313" key="2">
    <source>
        <dbReference type="Proteomes" id="UP001630127"/>
    </source>
</evidence>
<dbReference type="AlphaFoldDB" id="A0ABD3ASZ8"/>
<keyword evidence="2" id="KW-1185">Reference proteome</keyword>
<organism evidence="1 2">
    <name type="scientific">Cinchona calisaya</name>
    <dbReference type="NCBI Taxonomy" id="153742"/>
    <lineage>
        <taxon>Eukaryota</taxon>
        <taxon>Viridiplantae</taxon>
        <taxon>Streptophyta</taxon>
        <taxon>Embryophyta</taxon>
        <taxon>Tracheophyta</taxon>
        <taxon>Spermatophyta</taxon>
        <taxon>Magnoliopsida</taxon>
        <taxon>eudicotyledons</taxon>
        <taxon>Gunneridae</taxon>
        <taxon>Pentapetalae</taxon>
        <taxon>asterids</taxon>
        <taxon>lamiids</taxon>
        <taxon>Gentianales</taxon>
        <taxon>Rubiaceae</taxon>
        <taxon>Cinchonoideae</taxon>
        <taxon>Cinchoneae</taxon>
        <taxon>Cinchona</taxon>
    </lineage>
</organism>
<accession>A0ABD3ASZ8</accession>
<proteinExistence type="predicted"/>
<comment type="caution">
    <text evidence="1">The sequence shown here is derived from an EMBL/GenBank/DDBJ whole genome shotgun (WGS) entry which is preliminary data.</text>
</comment>
<reference evidence="1 2" key="1">
    <citation type="submission" date="2024-11" db="EMBL/GenBank/DDBJ databases">
        <title>A near-complete genome assembly of Cinchona calisaya.</title>
        <authorList>
            <person name="Lian D.C."/>
            <person name="Zhao X.W."/>
            <person name="Wei L."/>
        </authorList>
    </citation>
    <scope>NUCLEOTIDE SEQUENCE [LARGE SCALE GENOMIC DNA]</scope>
    <source>
        <tissue evidence="1">Nenye</tissue>
    </source>
</reference>
<sequence length="221" mass="24399">MGNGVPGSIIWSIKEYWMAAWLGKMIEKIETKPTQLTEHDSELWRKSYGAGFRHSKECLRSSLRVANLTNRTSLLACIGPSTGVKAQTLALVIRVRYLRACNDGATLHEWVEAMCVHYQTSHGFNIAPLCRGISKRGLGNTNNNSTFVQVLSTRIGSRAFACPSVPFKRSSMLDGLGCKSSPWCLVGMAIRHGLARYGHIPYGQRGLLMVAGDFPWLRADG</sequence>
<name>A0ABD3ASZ8_9GENT</name>